<evidence type="ECO:0000313" key="12">
    <source>
        <dbReference type="Proteomes" id="UP000515135"/>
    </source>
</evidence>
<dbReference type="Proteomes" id="UP000515135">
    <property type="component" value="Unplaced"/>
</dbReference>
<dbReference type="InterPro" id="IPR007705">
    <property type="entry name" value="Vesicle_trsprt_v-SNARE_N"/>
</dbReference>
<feature type="transmembrane region" description="Helical" evidence="10">
    <location>
        <begin position="194"/>
        <end position="214"/>
    </location>
</feature>
<dbReference type="KEGG" id="bbel:109485380"/>
<evidence type="ECO:0000256" key="3">
    <source>
        <dbReference type="ARBA" id="ARBA00022692"/>
    </source>
</evidence>
<dbReference type="GO" id="GO:0005789">
    <property type="term" value="C:endoplasmic reticulum membrane"/>
    <property type="evidence" value="ECO:0007669"/>
    <property type="project" value="TreeGrafter"/>
</dbReference>
<dbReference type="GO" id="GO:0012507">
    <property type="term" value="C:ER to Golgi transport vesicle membrane"/>
    <property type="evidence" value="ECO:0007669"/>
    <property type="project" value="TreeGrafter"/>
</dbReference>
<accession>A0A6P5AR55</accession>
<dbReference type="FunFam" id="1.20.58.400:FF:000001">
    <property type="entry name" value="Vesicle transport through interaction with t-SNAREs homolog 1A"/>
    <property type="match status" value="1"/>
</dbReference>
<evidence type="ECO:0000256" key="9">
    <source>
        <dbReference type="SAM" id="MobiDB-lite"/>
    </source>
</evidence>
<name>A0A6P5AR55_BRABE</name>
<dbReference type="GO" id="GO:0005484">
    <property type="term" value="F:SNAP receptor activity"/>
    <property type="evidence" value="ECO:0007669"/>
    <property type="project" value="InterPro"/>
</dbReference>
<dbReference type="PANTHER" id="PTHR21230">
    <property type="entry name" value="VESICLE TRANSPORT V-SNARE PROTEIN VTI1-RELATED"/>
    <property type="match status" value="1"/>
</dbReference>
<dbReference type="GO" id="GO:0005794">
    <property type="term" value="C:Golgi apparatus"/>
    <property type="evidence" value="ECO:0007669"/>
    <property type="project" value="InterPro"/>
</dbReference>
<dbReference type="GO" id="GO:0006896">
    <property type="term" value="P:Golgi to vacuole transport"/>
    <property type="evidence" value="ECO:0007669"/>
    <property type="project" value="TreeGrafter"/>
</dbReference>
<evidence type="ECO:0000256" key="6">
    <source>
        <dbReference type="ARBA" id="ARBA00023054"/>
    </source>
</evidence>
<keyword evidence="2" id="KW-0813">Transport</keyword>
<organism evidence="12 13">
    <name type="scientific">Branchiostoma belcheri</name>
    <name type="common">Amphioxus</name>
    <dbReference type="NCBI Taxonomy" id="7741"/>
    <lineage>
        <taxon>Eukaryota</taxon>
        <taxon>Metazoa</taxon>
        <taxon>Chordata</taxon>
        <taxon>Cephalochordata</taxon>
        <taxon>Leptocardii</taxon>
        <taxon>Amphioxiformes</taxon>
        <taxon>Branchiostomatidae</taxon>
        <taxon>Branchiostoma</taxon>
    </lineage>
</organism>
<dbReference type="RefSeq" id="XP_019644496.1">
    <property type="nucleotide sequence ID" value="XM_019788937.1"/>
</dbReference>
<dbReference type="GO" id="GO:0031902">
    <property type="term" value="C:late endosome membrane"/>
    <property type="evidence" value="ECO:0007669"/>
    <property type="project" value="TreeGrafter"/>
</dbReference>
<feature type="compositionally biased region" description="Basic and acidic residues" evidence="9">
    <location>
        <begin position="99"/>
        <end position="121"/>
    </location>
</feature>
<dbReference type="AlphaFoldDB" id="A0A6P5AR55"/>
<evidence type="ECO:0000256" key="1">
    <source>
        <dbReference type="ARBA" id="ARBA00006108"/>
    </source>
</evidence>
<protein>
    <submittedName>
        <fullName evidence="13">Vesicle transport through interaction with t-SNAREs homolog 1A-like isoform X1</fullName>
    </submittedName>
</protein>
<keyword evidence="6" id="KW-0175">Coiled coil</keyword>
<evidence type="ECO:0000259" key="11">
    <source>
        <dbReference type="SMART" id="SM00397"/>
    </source>
</evidence>
<dbReference type="Gene3D" id="1.20.58.400">
    <property type="entry name" value="t-snare proteins"/>
    <property type="match status" value="1"/>
</dbReference>
<keyword evidence="5 10" id="KW-1133">Transmembrane helix</keyword>
<keyword evidence="4" id="KW-0653">Protein transport</keyword>
<dbReference type="InterPro" id="IPR038407">
    <property type="entry name" value="v-SNARE_N_sf"/>
</dbReference>
<feature type="region of interest" description="Disordered" evidence="9">
    <location>
        <begin position="92"/>
        <end position="121"/>
    </location>
</feature>
<keyword evidence="3 10" id="KW-0812">Transmembrane</keyword>
<dbReference type="GO" id="GO:0031201">
    <property type="term" value="C:SNARE complex"/>
    <property type="evidence" value="ECO:0007669"/>
    <property type="project" value="TreeGrafter"/>
</dbReference>
<comment type="subcellular location">
    <subcellularLocation>
        <location evidence="8">Endomembrane system</location>
        <topology evidence="8">Single-pass type IV membrane protein</topology>
    </subcellularLocation>
</comment>
<dbReference type="CDD" id="cd15891">
    <property type="entry name" value="SNARE_Vti1a"/>
    <property type="match status" value="1"/>
</dbReference>
<comment type="similarity">
    <text evidence="1">Belongs to the VTI1 family.</text>
</comment>
<evidence type="ECO:0000313" key="13">
    <source>
        <dbReference type="RefSeq" id="XP_019644496.1"/>
    </source>
</evidence>
<evidence type="ECO:0000256" key="10">
    <source>
        <dbReference type="SAM" id="Phobius"/>
    </source>
</evidence>
<dbReference type="GO" id="GO:0042147">
    <property type="term" value="P:retrograde transport, endosome to Golgi"/>
    <property type="evidence" value="ECO:0007669"/>
    <property type="project" value="TreeGrafter"/>
</dbReference>
<sequence length="217" mass="24965">MASLLDSYEQQYSNVTAEITNKIAKIAKLSGGEKRHMVTNVEKQMEEAKELLEQMDLEVRDIPSKERQKYATRLKSYKTELGKLEKDFKKAKLHGASGSREELLGPDDPSHSEDQRTRLLDNTERLERSGRKLEAGYRMAVETEQVGADILENLHQDREKIQRSRDRLRETDSDLGKSSRILSAMMRRIIQNRIVLFVVIAVIILVIALTIYFSTRS</sequence>
<dbReference type="InterPro" id="IPR027027">
    <property type="entry name" value="GOSR2/Membrin/Bos1"/>
</dbReference>
<evidence type="ECO:0000256" key="2">
    <source>
        <dbReference type="ARBA" id="ARBA00022448"/>
    </source>
</evidence>
<dbReference type="GO" id="GO:0016236">
    <property type="term" value="P:macroautophagy"/>
    <property type="evidence" value="ECO:0007669"/>
    <property type="project" value="TreeGrafter"/>
</dbReference>
<evidence type="ECO:0000256" key="7">
    <source>
        <dbReference type="ARBA" id="ARBA00023136"/>
    </source>
</evidence>
<dbReference type="FunFam" id="1.20.5.110:FF:000024">
    <property type="entry name" value="Vesicle transport through interaction with t-SNAREs homolog 1A"/>
    <property type="match status" value="1"/>
</dbReference>
<dbReference type="InterPro" id="IPR000727">
    <property type="entry name" value="T_SNARE_dom"/>
</dbReference>
<gene>
    <name evidence="13" type="primary">LOC109485380</name>
</gene>
<dbReference type="GeneID" id="109485380"/>
<dbReference type="OrthoDB" id="430637at2759"/>
<dbReference type="SMART" id="SM00397">
    <property type="entry name" value="t_SNARE"/>
    <property type="match status" value="1"/>
</dbReference>
<dbReference type="GO" id="GO:0006886">
    <property type="term" value="P:intracellular protein transport"/>
    <property type="evidence" value="ECO:0007669"/>
    <property type="project" value="InterPro"/>
</dbReference>
<dbReference type="SUPFAM" id="SSF58038">
    <property type="entry name" value="SNARE fusion complex"/>
    <property type="match status" value="1"/>
</dbReference>
<dbReference type="PIRSF" id="PIRSF028865">
    <property type="entry name" value="Membrin-2"/>
    <property type="match status" value="1"/>
</dbReference>
<dbReference type="Pfam" id="PF05008">
    <property type="entry name" value="V-SNARE"/>
    <property type="match status" value="1"/>
</dbReference>
<dbReference type="InterPro" id="IPR010989">
    <property type="entry name" value="SNARE"/>
</dbReference>
<dbReference type="GO" id="GO:0005829">
    <property type="term" value="C:cytosol"/>
    <property type="evidence" value="ECO:0007669"/>
    <property type="project" value="GOC"/>
</dbReference>
<proteinExistence type="inferred from homology"/>
<dbReference type="Gene3D" id="1.20.5.110">
    <property type="match status" value="1"/>
</dbReference>
<evidence type="ECO:0000256" key="8">
    <source>
        <dbReference type="ARBA" id="ARBA00046280"/>
    </source>
</evidence>
<dbReference type="GO" id="GO:0048280">
    <property type="term" value="P:vesicle fusion with Golgi apparatus"/>
    <property type="evidence" value="ECO:0007669"/>
    <property type="project" value="TreeGrafter"/>
</dbReference>
<dbReference type="GO" id="GO:0000149">
    <property type="term" value="F:SNARE binding"/>
    <property type="evidence" value="ECO:0007669"/>
    <property type="project" value="TreeGrafter"/>
</dbReference>
<dbReference type="GO" id="GO:0006891">
    <property type="term" value="P:intra-Golgi vesicle-mediated transport"/>
    <property type="evidence" value="ECO:0007669"/>
    <property type="project" value="TreeGrafter"/>
</dbReference>
<keyword evidence="12" id="KW-1185">Reference proteome</keyword>
<evidence type="ECO:0000256" key="5">
    <source>
        <dbReference type="ARBA" id="ARBA00022989"/>
    </source>
</evidence>
<dbReference type="PANTHER" id="PTHR21230:SF26">
    <property type="entry name" value="VESICLE TRANSPORT THROUGH INTERACTION WITH T-SNARES HOMOLOG 1A"/>
    <property type="match status" value="1"/>
</dbReference>
<keyword evidence="7 10" id="KW-0472">Membrane</keyword>
<dbReference type="SUPFAM" id="SSF47661">
    <property type="entry name" value="t-snare proteins"/>
    <property type="match status" value="1"/>
</dbReference>
<evidence type="ECO:0000256" key="4">
    <source>
        <dbReference type="ARBA" id="ARBA00022927"/>
    </source>
</evidence>
<feature type="domain" description="T-SNARE coiled-coil homology" evidence="11">
    <location>
        <begin position="118"/>
        <end position="185"/>
    </location>
</feature>
<reference evidence="13" key="1">
    <citation type="submission" date="2025-08" db="UniProtKB">
        <authorList>
            <consortium name="RefSeq"/>
        </authorList>
    </citation>
    <scope>IDENTIFICATION</scope>
    <source>
        <tissue evidence="13">Gonad</tissue>
    </source>
</reference>
<dbReference type="Pfam" id="PF12352">
    <property type="entry name" value="V-SNARE_C"/>
    <property type="match status" value="1"/>
</dbReference>